<dbReference type="InterPro" id="IPR037396">
    <property type="entry name" value="FMN_HAD"/>
</dbReference>
<dbReference type="InterPro" id="IPR013785">
    <property type="entry name" value="Aldolase_TIM"/>
</dbReference>
<sequence length="381" mass="41843">MDLHTKYPALADLRSRAMRRIPHFVWEFLNSGTGAEATKTRNRSELDKILLMPSILHGEFEPDLSVDLLGHKLPLPFGIAPIGMSGLIWPDAERLLARSAAQADIPYTLSTVATRTPEDVAGVLGNHGWFQFYPPREENIRRDMLNRAKAAGFKTLVLTVDVPVGSRRERQIRSGLTTPPRLTPRLLAQIAKCPRWAMGQARMGLPRMRLIDDYSERLSGLSSTNHAGYLLRTSPDMDYLRWLRAAWKGPMIVKGVLHAGDAVKLQAEGVDALWISNHAGRQFDAAPATIEVLPSIRAICTLPLIIDGGFEGALDILRGLALGADFIMLGRAWHYALGALGREGPAHLVDILRADLIANMGQLGIASLPEASNRVVSVANR</sequence>
<protein>
    <submittedName>
        <fullName evidence="7">L-lactate dehydrogenase</fullName>
    </submittedName>
</protein>
<keyword evidence="2" id="KW-0285">Flavoprotein</keyword>
<comment type="cofactor">
    <cofactor evidence="1">
        <name>FMN</name>
        <dbReference type="ChEBI" id="CHEBI:58210"/>
    </cofactor>
</comment>
<dbReference type="PANTHER" id="PTHR10578">
    <property type="entry name" value="S -2-HYDROXY-ACID OXIDASE-RELATED"/>
    <property type="match status" value="1"/>
</dbReference>
<name>A0A3B0RBY0_9ZZZZ</name>
<dbReference type="InterPro" id="IPR000262">
    <property type="entry name" value="FMN-dep_DH"/>
</dbReference>
<evidence type="ECO:0000256" key="4">
    <source>
        <dbReference type="ARBA" id="ARBA00023002"/>
    </source>
</evidence>
<organism evidence="7">
    <name type="scientific">hydrothermal vent metagenome</name>
    <dbReference type="NCBI Taxonomy" id="652676"/>
    <lineage>
        <taxon>unclassified sequences</taxon>
        <taxon>metagenomes</taxon>
        <taxon>ecological metagenomes</taxon>
    </lineage>
</organism>
<keyword evidence="4" id="KW-0560">Oxidoreductase</keyword>
<feature type="domain" description="FMN hydroxy acid dehydrogenase" evidence="6">
    <location>
        <begin position="2"/>
        <end position="381"/>
    </location>
</feature>
<comment type="similarity">
    <text evidence="5">Belongs to the FMN-dependent alpha-hydroxy acid dehydrogenase family.</text>
</comment>
<reference evidence="7" key="1">
    <citation type="submission" date="2018-06" db="EMBL/GenBank/DDBJ databases">
        <authorList>
            <person name="Zhirakovskaya E."/>
        </authorList>
    </citation>
    <scope>NUCLEOTIDE SEQUENCE</scope>
</reference>
<dbReference type="SUPFAM" id="SSF51395">
    <property type="entry name" value="FMN-linked oxidoreductases"/>
    <property type="match status" value="1"/>
</dbReference>
<evidence type="ECO:0000256" key="2">
    <source>
        <dbReference type="ARBA" id="ARBA00022630"/>
    </source>
</evidence>
<proteinExistence type="inferred from homology"/>
<dbReference type="AlphaFoldDB" id="A0A3B0RBY0"/>
<evidence type="ECO:0000313" key="7">
    <source>
        <dbReference type="EMBL" id="VAV89077.1"/>
    </source>
</evidence>
<keyword evidence="3" id="KW-0288">FMN</keyword>
<evidence type="ECO:0000259" key="6">
    <source>
        <dbReference type="PROSITE" id="PS51349"/>
    </source>
</evidence>
<accession>A0A3B0RBY0</accession>
<dbReference type="PROSITE" id="PS51349">
    <property type="entry name" value="FMN_HYDROXY_ACID_DH_2"/>
    <property type="match status" value="1"/>
</dbReference>
<dbReference type="InterPro" id="IPR012133">
    <property type="entry name" value="Alpha-hydoxy_acid_DH_FMN"/>
</dbReference>
<dbReference type="GO" id="GO:0005886">
    <property type="term" value="C:plasma membrane"/>
    <property type="evidence" value="ECO:0007669"/>
    <property type="project" value="TreeGrafter"/>
</dbReference>
<dbReference type="Pfam" id="PF01070">
    <property type="entry name" value="FMN_dh"/>
    <property type="match status" value="1"/>
</dbReference>
<dbReference type="CDD" id="cd02809">
    <property type="entry name" value="alpha_hydroxyacid_oxid_FMN"/>
    <property type="match status" value="1"/>
</dbReference>
<dbReference type="Gene3D" id="3.20.20.70">
    <property type="entry name" value="Aldolase class I"/>
    <property type="match status" value="1"/>
</dbReference>
<evidence type="ECO:0000256" key="5">
    <source>
        <dbReference type="ARBA" id="ARBA00024042"/>
    </source>
</evidence>
<dbReference type="GO" id="GO:0009060">
    <property type="term" value="P:aerobic respiration"/>
    <property type="evidence" value="ECO:0007669"/>
    <property type="project" value="TreeGrafter"/>
</dbReference>
<dbReference type="PANTHER" id="PTHR10578:SF107">
    <property type="entry name" value="2-HYDROXYACID OXIDASE 1"/>
    <property type="match status" value="1"/>
</dbReference>
<gene>
    <name evidence="7" type="ORF">MNBD_ALPHA07-363</name>
</gene>
<dbReference type="EMBL" id="UOEG01000038">
    <property type="protein sequence ID" value="VAV89077.1"/>
    <property type="molecule type" value="Genomic_DNA"/>
</dbReference>
<dbReference type="GO" id="GO:0004459">
    <property type="term" value="F:L-lactate dehydrogenase (NAD+) activity"/>
    <property type="evidence" value="ECO:0007669"/>
    <property type="project" value="TreeGrafter"/>
</dbReference>
<dbReference type="GO" id="GO:0010181">
    <property type="term" value="F:FMN binding"/>
    <property type="evidence" value="ECO:0007669"/>
    <property type="project" value="InterPro"/>
</dbReference>
<evidence type="ECO:0000256" key="1">
    <source>
        <dbReference type="ARBA" id="ARBA00001917"/>
    </source>
</evidence>
<dbReference type="PIRSF" id="PIRSF000138">
    <property type="entry name" value="Al-hdrx_acd_dh"/>
    <property type="match status" value="1"/>
</dbReference>
<evidence type="ECO:0000256" key="3">
    <source>
        <dbReference type="ARBA" id="ARBA00022643"/>
    </source>
</evidence>